<dbReference type="InterPro" id="IPR029063">
    <property type="entry name" value="SAM-dependent_MTases_sf"/>
</dbReference>
<dbReference type="Pfam" id="PF02926">
    <property type="entry name" value="THUMP"/>
    <property type="match status" value="1"/>
</dbReference>
<dbReference type="RefSeq" id="WP_013164746.1">
    <property type="nucleotide sequence ID" value="NC_014216.1"/>
</dbReference>
<dbReference type="PANTHER" id="PTHR47313:SF1">
    <property type="entry name" value="RIBOSOMAL RNA LARGE SUBUNIT METHYLTRANSFERASE K_L"/>
    <property type="match status" value="1"/>
</dbReference>
<keyword evidence="1 5" id="KW-0489">Methyltransferase</keyword>
<dbReference type="PROSITE" id="PS51165">
    <property type="entry name" value="THUMP"/>
    <property type="match status" value="1"/>
</dbReference>
<dbReference type="InterPro" id="IPR000241">
    <property type="entry name" value="RlmKL-like_Mtase"/>
</dbReference>
<feature type="domain" description="THUMP" evidence="4">
    <location>
        <begin position="53"/>
        <end position="164"/>
    </location>
</feature>
<keyword evidence="3" id="KW-0694">RNA-binding</keyword>
<dbReference type="GO" id="GO:0008990">
    <property type="term" value="F:rRNA (guanine-N2-)-methyltransferase activity"/>
    <property type="evidence" value="ECO:0007669"/>
    <property type="project" value="TreeGrafter"/>
</dbReference>
<dbReference type="CDD" id="cd11715">
    <property type="entry name" value="THUMP_AdoMetMT"/>
    <property type="match status" value="1"/>
</dbReference>
<dbReference type="Pfam" id="PF22020">
    <property type="entry name" value="RlmL_1st"/>
    <property type="match status" value="1"/>
</dbReference>
<dbReference type="GO" id="GO:0003723">
    <property type="term" value="F:RNA binding"/>
    <property type="evidence" value="ECO:0007669"/>
    <property type="project" value="UniProtKB-UniRule"/>
</dbReference>
<keyword evidence="6" id="KW-1185">Reference proteome</keyword>
<protein>
    <submittedName>
        <fullName evidence="5">Putative RNA methylase</fullName>
    </submittedName>
</protein>
<dbReference type="Gene3D" id="3.40.50.150">
    <property type="entry name" value="Vaccinia Virus protein VP39"/>
    <property type="match status" value="1"/>
</dbReference>
<sequence length="383" mass="42248">MSNDSFLYQQNGGYFAQVAANLEEEAAAELAALGATRLNPIPRGVYFTAEPPVLYRIVYQTRLCSRVLAPLLHFNCHSTKYLYKTALALPWEKLLGVAQSFMINARVSDSRVGHSRYAALCLKDAIVDRFQQQFGGRPDVDRQQPDLVFDLHIRRNRAVISLDLAGESLHRRGYRRESGEAPIQETLAAALVDFSGWDGTRPLVDPFCGSGTILAEALLRRAAIPPGRLRRRFGPANLPDFSPALWQRVQKEADGKMQSLPAGLLAGSDQSKSAIRMARRNLALLPQGDRVELRVSPFQALPPINNAVIVTNPPYGIRLGDQQEAAALIRELGSFLKHHCTGSTACIYFGDPQLLKAIGLKPSRRKKLNNGGLEGVAACYELY</sequence>
<dbReference type="PROSITE" id="PS00092">
    <property type="entry name" value="N6_MTASE"/>
    <property type="match status" value="1"/>
</dbReference>
<name>D6Z0X6_DESAT</name>
<evidence type="ECO:0000259" key="4">
    <source>
        <dbReference type="PROSITE" id="PS51165"/>
    </source>
</evidence>
<evidence type="ECO:0000256" key="1">
    <source>
        <dbReference type="ARBA" id="ARBA00022603"/>
    </source>
</evidence>
<dbReference type="KEGG" id="dak:DaAHT2_2572"/>
<dbReference type="Pfam" id="PF01170">
    <property type="entry name" value="UPF0020"/>
    <property type="match status" value="1"/>
</dbReference>
<dbReference type="FunCoup" id="D6Z0X6">
    <property type="interactions" value="262"/>
</dbReference>
<dbReference type="Proteomes" id="UP000001508">
    <property type="component" value="Chromosome"/>
</dbReference>
<keyword evidence="2" id="KW-0808">Transferase</keyword>
<evidence type="ECO:0000256" key="2">
    <source>
        <dbReference type="ARBA" id="ARBA00022679"/>
    </source>
</evidence>
<dbReference type="InterPro" id="IPR004114">
    <property type="entry name" value="THUMP_dom"/>
</dbReference>
<dbReference type="eggNOG" id="COG0116">
    <property type="taxonomic scope" value="Bacteria"/>
</dbReference>
<evidence type="ECO:0000313" key="5">
    <source>
        <dbReference type="EMBL" id="ADH87236.1"/>
    </source>
</evidence>
<dbReference type="InterPro" id="IPR002052">
    <property type="entry name" value="DNA_methylase_N6_adenine_CS"/>
</dbReference>
<evidence type="ECO:0000313" key="6">
    <source>
        <dbReference type="Proteomes" id="UP000001508"/>
    </source>
</evidence>
<accession>D6Z0X6</accession>
<dbReference type="PANTHER" id="PTHR47313">
    <property type="entry name" value="RIBOSOMAL RNA LARGE SUBUNIT METHYLTRANSFERASE K/L"/>
    <property type="match status" value="1"/>
</dbReference>
<dbReference type="SMART" id="SM00981">
    <property type="entry name" value="THUMP"/>
    <property type="match status" value="1"/>
</dbReference>
<dbReference type="OrthoDB" id="9809404at2"/>
<dbReference type="CDD" id="cd02440">
    <property type="entry name" value="AdoMet_MTases"/>
    <property type="match status" value="1"/>
</dbReference>
<dbReference type="InterPro" id="IPR054170">
    <property type="entry name" value="RlmL_1st"/>
</dbReference>
<evidence type="ECO:0000256" key="3">
    <source>
        <dbReference type="PROSITE-ProRule" id="PRU00529"/>
    </source>
</evidence>
<dbReference type="HOGENOM" id="CLU_032119_3_0_7"/>
<dbReference type="EMBL" id="CP001940">
    <property type="protein sequence ID" value="ADH87236.1"/>
    <property type="molecule type" value="Genomic_DNA"/>
</dbReference>
<dbReference type="SUPFAM" id="SSF53335">
    <property type="entry name" value="S-adenosyl-L-methionine-dependent methyltransferases"/>
    <property type="match status" value="1"/>
</dbReference>
<reference evidence="6" key="1">
    <citation type="submission" date="2010-02" db="EMBL/GenBank/DDBJ databases">
        <title>Complete sequence of Desulfurivibrio alkaliphilus AHT2.</title>
        <authorList>
            <consortium name="US DOE Joint Genome Institute"/>
            <person name="Pitluck S."/>
            <person name="Chertkov O."/>
            <person name="Detter J.C."/>
            <person name="Han C."/>
            <person name="Tapia R."/>
            <person name="Larimer F."/>
            <person name="Land M."/>
            <person name="Hauser L."/>
            <person name="Kyrpides N."/>
            <person name="Mikhailova N."/>
            <person name="Sorokin D.Y."/>
            <person name="Muyzer G."/>
            <person name="Woyke T."/>
        </authorList>
    </citation>
    <scope>NUCLEOTIDE SEQUENCE [LARGE SCALE GENOMIC DNA]</scope>
    <source>
        <strain evidence="6">DSM 19089 / UNIQEM U267 / AHT2</strain>
    </source>
</reference>
<dbReference type="Gene3D" id="3.30.2130.30">
    <property type="match status" value="1"/>
</dbReference>
<dbReference type="STRING" id="589865.DaAHT2_2572"/>
<proteinExistence type="predicted"/>
<dbReference type="InParanoid" id="D6Z0X6"/>
<organism evidence="5 6">
    <name type="scientific">Desulfurivibrio alkaliphilus (strain DSM 19089 / UNIQEM U267 / AHT2)</name>
    <dbReference type="NCBI Taxonomy" id="589865"/>
    <lineage>
        <taxon>Bacteria</taxon>
        <taxon>Pseudomonadati</taxon>
        <taxon>Thermodesulfobacteriota</taxon>
        <taxon>Desulfobulbia</taxon>
        <taxon>Desulfobulbales</taxon>
        <taxon>Desulfobulbaceae</taxon>
        <taxon>Desulfurivibrio</taxon>
    </lineage>
</organism>
<gene>
    <name evidence="5" type="ordered locus">DaAHT2_2572</name>
</gene>
<dbReference type="GO" id="GO:0070043">
    <property type="term" value="F:rRNA (guanine-N7-)-methyltransferase activity"/>
    <property type="evidence" value="ECO:0007669"/>
    <property type="project" value="TreeGrafter"/>
</dbReference>
<dbReference type="AlphaFoldDB" id="D6Z0X6"/>